<dbReference type="EMBL" id="CP065592">
    <property type="protein sequence ID" value="QPQ54892.1"/>
    <property type="molecule type" value="Genomic_DNA"/>
</dbReference>
<dbReference type="GO" id="GO:0051259">
    <property type="term" value="P:protein complex oligomerization"/>
    <property type="evidence" value="ECO:0007669"/>
    <property type="project" value="InterPro"/>
</dbReference>
<keyword evidence="7 9" id="KW-0238">DNA-binding</keyword>
<comment type="subcellular location">
    <subcellularLocation>
        <location evidence="1 9">Cytoplasm</location>
    </subcellularLocation>
</comment>
<dbReference type="Gene3D" id="1.10.10.10">
    <property type="entry name" value="Winged helix-like DNA-binding domain superfamily/Winged helix DNA-binding domain"/>
    <property type="match status" value="1"/>
</dbReference>
<feature type="domain" description="Arginine repressor C-terminal" evidence="11">
    <location>
        <begin position="88"/>
        <end position="154"/>
    </location>
</feature>
<dbReference type="GO" id="GO:0005737">
    <property type="term" value="C:cytoplasm"/>
    <property type="evidence" value="ECO:0007669"/>
    <property type="project" value="UniProtKB-SubCell"/>
</dbReference>
<dbReference type="InterPro" id="IPR020899">
    <property type="entry name" value="Arg_repress_C"/>
</dbReference>
<keyword evidence="13" id="KW-1185">Reference proteome</keyword>
<evidence type="ECO:0000256" key="4">
    <source>
        <dbReference type="ARBA" id="ARBA00021148"/>
    </source>
</evidence>
<keyword evidence="5 9" id="KW-0963">Cytoplasm</keyword>
<keyword evidence="9" id="KW-0678">Repressor</keyword>
<evidence type="ECO:0000256" key="3">
    <source>
        <dbReference type="ARBA" id="ARBA00008316"/>
    </source>
</evidence>
<dbReference type="PANTHER" id="PTHR34471:SF1">
    <property type="entry name" value="ARGININE REPRESSOR"/>
    <property type="match status" value="1"/>
</dbReference>
<reference evidence="12 13" key="1">
    <citation type="submission" date="2020-11" db="EMBL/GenBank/DDBJ databases">
        <title>Genome seq and assembly of Sphingosinicella sp.</title>
        <authorList>
            <person name="Chhetri G."/>
        </authorList>
    </citation>
    <scope>NUCLEOTIDE SEQUENCE [LARGE SCALE GENOMIC DNA]</scope>
    <source>
        <strain evidence="12 13">UDD2</strain>
    </source>
</reference>
<dbReference type="Proteomes" id="UP000594873">
    <property type="component" value="Chromosome"/>
</dbReference>
<evidence type="ECO:0000313" key="12">
    <source>
        <dbReference type="EMBL" id="QPQ54892.1"/>
    </source>
</evidence>
<evidence type="ECO:0000256" key="1">
    <source>
        <dbReference type="ARBA" id="ARBA00004496"/>
    </source>
</evidence>
<dbReference type="GO" id="GO:0006526">
    <property type="term" value="P:L-arginine biosynthetic process"/>
    <property type="evidence" value="ECO:0007669"/>
    <property type="project" value="UniProtKB-UniPathway"/>
</dbReference>
<dbReference type="RefSeq" id="WP_200971568.1">
    <property type="nucleotide sequence ID" value="NZ_CP065592.1"/>
</dbReference>
<evidence type="ECO:0000313" key="13">
    <source>
        <dbReference type="Proteomes" id="UP000594873"/>
    </source>
</evidence>
<dbReference type="Pfam" id="PF01316">
    <property type="entry name" value="Arg_repressor"/>
    <property type="match status" value="1"/>
</dbReference>
<feature type="domain" description="Arginine repressor DNA-binding" evidence="10">
    <location>
        <begin position="11"/>
        <end position="72"/>
    </location>
</feature>
<comment type="pathway">
    <text evidence="2 9">Amino-acid biosynthesis; L-arginine biosynthesis [regulation].</text>
</comment>
<keyword evidence="8 9" id="KW-0804">Transcription</keyword>
<dbReference type="GO" id="GO:0003677">
    <property type="term" value="F:DNA binding"/>
    <property type="evidence" value="ECO:0007669"/>
    <property type="project" value="UniProtKB-KW"/>
</dbReference>
<evidence type="ECO:0000256" key="6">
    <source>
        <dbReference type="ARBA" id="ARBA00023015"/>
    </source>
</evidence>
<dbReference type="GO" id="GO:1900079">
    <property type="term" value="P:regulation of arginine biosynthetic process"/>
    <property type="evidence" value="ECO:0007669"/>
    <property type="project" value="UniProtKB-UniRule"/>
</dbReference>
<evidence type="ECO:0000256" key="2">
    <source>
        <dbReference type="ARBA" id="ARBA00005040"/>
    </source>
</evidence>
<organism evidence="12 13">
    <name type="scientific">Allosphingosinicella flava</name>
    <dbReference type="NCBI Taxonomy" id="2771430"/>
    <lineage>
        <taxon>Bacteria</taxon>
        <taxon>Pseudomonadati</taxon>
        <taxon>Pseudomonadota</taxon>
        <taxon>Alphaproteobacteria</taxon>
        <taxon>Sphingomonadales</taxon>
        <taxon>Sphingomonadaceae</taxon>
        <taxon>Allosphingosinicella</taxon>
    </lineage>
</organism>
<evidence type="ECO:0000256" key="7">
    <source>
        <dbReference type="ARBA" id="ARBA00023125"/>
    </source>
</evidence>
<dbReference type="InterPro" id="IPR036388">
    <property type="entry name" value="WH-like_DNA-bd_sf"/>
</dbReference>
<dbReference type="InterPro" id="IPR001669">
    <property type="entry name" value="Arg_repress"/>
</dbReference>
<dbReference type="HAMAP" id="MF_00173">
    <property type="entry name" value="Arg_repressor"/>
    <property type="match status" value="1"/>
</dbReference>
<proteinExistence type="inferred from homology"/>
<dbReference type="KEGG" id="sflv:IC614_11325"/>
<name>A0A7T2LMB9_9SPHN</name>
<evidence type="ECO:0000256" key="8">
    <source>
        <dbReference type="ARBA" id="ARBA00023163"/>
    </source>
</evidence>
<dbReference type="AlphaFoldDB" id="A0A7T2LMB9"/>
<dbReference type="SUPFAM" id="SSF46785">
    <property type="entry name" value="Winged helix' DNA-binding domain"/>
    <property type="match status" value="1"/>
</dbReference>
<comment type="similarity">
    <text evidence="3 9">Belongs to the ArgR family.</text>
</comment>
<evidence type="ECO:0000259" key="11">
    <source>
        <dbReference type="Pfam" id="PF02863"/>
    </source>
</evidence>
<sequence>MNAVASGGTARARRLRIIADIIAGEAVASQEEVTERLAAMGLTVTQATVSRDLDHLGAVKVRQGGTMRYALPGGAPAEPTPGRLERIFAEWVLSVEAAGTLLILKTPPGSAHIVGHALDQAQPAEIAGTLAGDDTLFVALRDGVDPGIMADRLRAMAG</sequence>
<evidence type="ECO:0000256" key="5">
    <source>
        <dbReference type="ARBA" id="ARBA00022490"/>
    </source>
</evidence>
<dbReference type="InterPro" id="IPR036390">
    <property type="entry name" value="WH_DNA-bd_sf"/>
</dbReference>
<gene>
    <name evidence="9" type="primary">argR</name>
    <name evidence="12" type="ORF">IC614_11325</name>
</gene>
<keyword evidence="6 9" id="KW-0805">Transcription regulation</keyword>
<keyword evidence="9" id="KW-0028">Amino-acid biosynthesis</keyword>
<dbReference type="Pfam" id="PF02863">
    <property type="entry name" value="Arg_repressor_C"/>
    <property type="match status" value="1"/>
</dbReference>
<dbReference type="UniPathway" id="UPA00068"/>
<evidence type="ECO:0000256" key="9">
    <source>
        <dbReference type="HAMAP-Rule" id="MF_00173"/>
    </source>
</evidence>
<dbReference type="InterPro" id="IPR036251">
    <property type="entry name" value="Arg_repress_C_sf"/>
</dbReference>
<dbReference type="InterPro" id="IPR020900">
    <property type="entry name" value="Arg_repress_DNA-bd"/>
</dbReference>
<dbReference type="PRINTS" id="PR01467">
    <property type="entry name" value="ARGREPRESSOR"/>
</dbReference>
<dbReference type="GO" id="GO:0034618">
    <property type="term" value="F:arginine binding"/>
    <property type="evidence" value="ECO:0007669"/>
    <property type="project" value="InterPro"/>
</dbReference>
<evidence type="ECO:0000259" key="10">
    <source>
        <dbReference type="Pfam" id="PF01316"/>
    </source>
</evidence>
<dbReference type="GO" id="GO:0003700">
    <property type="term" value="F:DNA-binding transcription factor activity"/>
    <property type="evidence" value="ECO:0007669"/>
    <property type="project" value="UniProtKB-UniRule"/>
</dbReference>
<dbReference type="Gene3D" id="3.30.1360.40">
    <property type="match status" value="1"/>
</dbReference>
<dbReference type="SUPFAM" id="SSF55252">
    <property type="entry name" value="C-terminal domain of arginine repressor"/>
    <property type="match status" value="1"/>
</dbReference>
<keyword evidence="9" id="KW-0055">Arginine biosynthesis</keyword>
<comment type="function">
    <text evidence="9">Regulates arginine biosynthesis genes.</text>
</comment>
<dbReference type="PANTHER" id="PTHR34471">
    <property type="entry name" value="ARGININE REPRESSOR"/>
    <property type="match status" value="1"/>
</dbReference>
<accession>A0A7T2LMB9</accession>
<protein>
    <recommendedName>
        <fullName evidence="4 9">Arginine repressor</fullName>
    </recommendedName>
</protein>